<gene>
    <name evidence="2" type="ORF">DFH08DRAFT_894009</name>
</gene>
<feature type="compositionally biased region" description="Basic and acidic residues" evidence="1">
    <location>
        <begin position="56"/>
        <end position="83"/>
    </location>
</feature>
<name>A0AAD7EEB1_9AGAR</name>
<feature type="region of interest" description="Disordered" evidence="1">
    <location>
        <begin position="48"/>
        <end position="83"/>
    </location>
</feature>
<comment type="caution">
    <text evidence="2">The sequence shown here is derived from an EMBL/GenBank/DDBJ whole genome shotgun (WGS) entry which is preliminary data.</text>
</comment>
<evidence type="ECO:0000256" key="1">
    <source>
        <dbReference type="SAM" id="MobiDB-lite"/>
    </source>
</evidence>
<organism evidence="2 3">
    <name type="scientific">Mycena albidolilacea</name>
    <dbReference type="NCBI Taxonomy" id="1033008"/>
    <lineage>
        <taxon>Eukaryota</taxon>
        <taxon>Fungi</taxon>
        <taxon>Dikarya</taxon>
        <taxon>Basidiomycota</taxon>
        <taxon>Agaricomycotina</taxon>
        <taxon>Agaricomycetes</taxon>
        <taxon>Agaricomycetidae</taxon>
        <taxon>Agaricales</taxon>
        <taxon>Marasmiineae</taxon>
        <taxon>Mycenaceae</taxon>
        <taxon>Mycena</taxon>
    </lineage>
</organism>
<evidence type="ECO:0000313" key="2">
    <source>
        <dbReference type="EMBL" id="KAJ7315218.1"/>
    </source>
</evidence>
<evidence type="ECO:0000313" key="3">
    <source>
        <dbReference type="Proteomes" id="UP001218218"/>
    </source>
</evidence>
<proteinExistence type="predicted"/>
<sequence length="371" mass="41281">MADLCSTVDTLIALHATLTTQLQDPARQLSSPEAAAIKRLKESGITVVPLKRRKGKGETQPKKKPKKDNANDDTPPKKTKAHLDKIADDRIQALLPDKLAPPLTPEELVQLVLHPTALATPEEEDAFLIQMMRGFALPEGSWTSILSAAGLHSTQKVTIETVTTNAAAEIPGQPVSLVTAESNLLSLIKTTRADTYAAEPILLCQTMSTQPAWLNLNHNDRGAHNRELYIAQHPQLFDTDQTDAQKHKMLTRNGKHSTAMNDFLRKDREPLSRVRNQVFYFGRVFGFAAVIHPAASLDSLGRRTPTLTRVSKRLHLALAKRPELRSEIKARADANLSVIREFVRGIVVVDNKDAVREFFTEFPQRVSLYDY</sequence>
<dbReference type="EMBL" id="JARIHO010000063">
    <property type="protein sequence ID" value="KAJ7315218.1"/>
    <property type="molecule type" value="Genomic_DNA"/>
</dbReference>
<keyword evidence="3" id="KW-1185">Reference proteome</keyword>
<reference evidence="2" key="1">
    <citation type="submission" date="2023-03" db="EMBL/GenBank/DDBJ databases">
        <title>Massive genome expansion in bonnet fungi (Mycena s.s.) driven by repeated elements and novel gene families across ecological guilds.</title>
        <authorList>
            <consortium name="Lawrence Berkeley National Laboratory"/>
            <person name="Harder C.B."/>
            <person name="Miyauchi S."/>
            <person name="Viragh M."/>
            <person name="Kuo A."/>
            <person name="Thoen E."/>
            <person name="Andreopoulos B."/>
            <person name="Lu D."/>
            <person name="Skrede I."/>
            <person name="Drula E."/>
            <person name="Henrissat B."/>
            <person name="Morin E."/>
            <person name="Kohler A."/>
            <person name="Barry K."/>
            <person name="LaButti K."/>
            <person name="Morin E."/>
            <person name="Salamov A."/>
            <person name="Lipzen A."/>
            <person name="Mereny Z."/>
            <person name="Hegedus B."/>
            <person name="Baldrian P."/>
            <person name="Stursova M."/>
            <person name="Weitz H."/>
            <person name="Taylor A."/>
            <person name="Grigoriev I.V."/>
            <person name="Nagy L.G."/>
            <person name="Martin F."/>
            <person name="Kauserud H."/>
        </authorList>
    </citation>
    <scope>NUCLEOTIDE SEQUENCE</scope>
    <source>
        <strain evidence="2">CBHHK002</strain>
    </source>
</reference>
<accession>A0AAD7EEB1</accession>
<protein>
    <submittedName>
        <fullName evidence="2">Uncharacterized protein</fullName>
    </submittedName>
</protein>
<dbReference type="AlphaFoldDB" id="A0AAD7EEB1"/>
<dbReference type="Proteomes" id="UP001218218">
    <property type="component" value="Unassembled WGS sequence"/>
</dbReference>